<dbReference type="InterPro" id="IPR029058">
    <property type="entry name" value="AB_hydrolase_fold"/>
</dbReference>
<comment type="similarity">
    <text evidence="1">Belongs to the AB hydrolase superfamily.</text>
</comment>
<dbReference type="Pfam" id="PF06500">
    <property type="entry name" value="FrsA-like"/>
    <property type="match status" value="1"/>
</dbReference>
<protein>
    <recommendedName>
        <fullName evidence="4">Alpha/beta hydrolase</fullName>
    </recommendedName>
</protein>
<dbReference type="SUPFAM" id="SSF53474">
    <property type="entry name" value="alpha/beta-Hydrolases"/>
    <property type="match status" value="1"/>
</dbReference>
<keyword evidence="2" id="KW-0378">Hydrolase</keyword>
<dbReference type="Gene3D" id="3.40.50.1820">
    <property type="entry name" value="alpha/beta hydrolase"/>
    <property type="match status" value="1"/>
</dbReference>
<dbReference type="AlphaFoldDB" id="A0A097CSX2"/>
<proteinExistence type="inferred from homology"/>
<sequence>MSNDVAELKQYVLAHVSAQNASADGVLARIDDDGDGPRSWTTQWIRAGKEREQAGDLLAATTFYNLARFPFVDSPGRAEALRRCVAVFDRWRRTVPGIERLELRLPGGVVRAWAAGLSTTERRPVLLMTGGIVSIKEQWAPILPELARYGFAAVVTELPGVGENELRYDLDSAALFGVLLDAVAERADTSRAYALALSFSGHLALRAAPSEPRLRGIVTAGAPVAAFFTDKEWQASVPRVTVDTLARLTQTTPATVFDHVRNWALTPQDLAGVRIPVAYVASGRDEIIPPADPALLRTHVRDFRTITHDDVHGSPAHFPHTRLWTLAQVLEMSGADPRHRAAVDGALAQVEAGRA</sequence>
<dbReference type="GO" id="GO:0052689">
    <property type="term" value="F:carboxylic ester hydrolase activity"/>
    <property type="evidence" value="ECO:0007669"/>
    <property type="project" value="UniProtKB-ARBA"/>
</dbReference>
<evidence type="ECO:0000256" key="1">
    <source>
        <dbReference type="ARBA" id="ARBA00008645"/>
    </source>
</evidence>
<reference evidence="3" key="1">
    <citation type="submission" date="2013-11" db="EMBL/GenBank/DDBJ databases">
        <title>New antitubercular compounds from marine-derived Verrucosispora sp. MS100047.</title>
        <authorList>
            <person name="Huang P."/>
            <person name="Xie F."/>
            <person name="Wang Q."/>
            <person name="Wang J."/>
            <person name="Wang Q."/>
            <person name="Abdel-Mageed W.M."/>
            <person name="Liu M."/>
            <person name="Han J."/>
            <person name="Song F."/>
            <person name="Dai H."/>
            <person name="Liu X."/>
            <person name="Zhang L."/>
        </authorList>
    </citation>
    <scope>NUCLEOTIDE SEQUENCE</scope>
    <source>
        <strain evidence="3">MS100047</strain>
    </source>
</reference>
<dbReference type="PANTHER" id="PTHR22946">
    <property type="entry name" value="DIENELACTONE HYDROLASE DOMAIN-CONTAINING PROTEIN-RELATED"/>
    <property type="match status" value="1"/>
</dbReference>
<evidence type="ECO:0000256" key="2">
    <source>
        <dbReference type="ARBA" id="ARBA00022801"/>
    </source>
</evidence>
<name>A0A097CSX2_9ACTN</name>
<dbReference type="EMBL" id="KF826681">
    <property type="protein sequence ID" value="AIS85746.1"/>
    <property type="molecule type" value="Genomic_DNA"/>
</dbReference>
<dbReference type="InterPro" id="IPR010520">
    <property type="entry name" value="FrsA-like"/>
</dbReference>
<gene>
    <name evidence="3" type="ORF">VASRM7_503</name>
</gene>
<organism evidence="3">
    <name type="scientific">Verrucosispora sp. MS100047</name>
    <dbReference type="NCBI Taxonomy" id="1410949"/>
    <lineage>
        <taxon>Bacteria</taxon>
        <taxon>Bacillati</taxon>
        <taxon>Actinomycetota</taxon>
        <taxon>Actinomycetes</taxon>
        <taxon>Micromonosporales</taxon>
        <taxon>Micromonosporaceae</taxon>
        <taxon>Micromonospora</taxon>
    </lineage>
</organism>
<evidence type="ECO:0000313" key="3">
    <source>
        <dbReference type="EMBL" id="AIS85746.1"/>
    </source>
</evidence>
<dbReference type="PANTHER" id="PTHR22946:SF9">
    <property type="entry name" value="POLYKETIDE TRANSFERASE AF380"/>
    <property type="match status" value="1"/>
</dbReference>
<evidence type="ECO:0008006" key="4">
    <source>
        <dbReference type="Google" id="ProtNLM"/>
    </source>
</evidence>
<dbReference type="InterPro" id="IPR050261">
    <property type="entry name" value="FrsA_esterase"/>
</dbReference>
<accession>A0A097CSX2</accession>